<dbReference type="AlphaFoldDB" id="A0A7X6D449"/>
<name>A0A7X6D449_9ACTN</name>
<keyword evidence="1" id="KW-0489">Methyltransferase</keyword>
<dbReference type="Proteomes" id="UP000578686">
    <property type="component" value="Unassembled WGS sequence"/>
</dbReference>
<dbReference type="Gene3D" id="3.40.50.150">
    <property type="entry name" value="Vaccinia Virus protein VP39"/>
    <property type="match status" value="1"/>
</dbReference>
<evidence type="ECO:0000313" key="2">
    <source>
        <dbReference type="Proteomes" id="UP000578686"/>
    </source>
</evidence>
<dbReference type="SUPFAM" id="SSF53335">
    <property type="entry name" value="S-adenosyl-L-methionine-dependent methyltransferases"/>
    <property type="match status" value="1"/>
</dbReference>
<comment type="caution">
    <text evidence="1">The sequence shown here is derived from an EMBL/GenBank/DDBJ whole genome shotgun (WGS) entry which is preliminary data.</text>
</comment>
<dbReference type="GO" id="GO:0032259">
    <property type="term" value="P:methylation"/>
    <property type="evidence" value="ECO:0007669"/>
    <property type="project" value="UniProtKB-KW"/>
</dbReference>
<organism evidence="1 2">
    <name type="scientific">Streptomyces lonarensis</name>
    <dbReference type="NCBI Taxonomy" id="700599"/>
    <lineage>
        <taxon>Bacteria</taxon>
        <taxon>Bacillati</taxon>
        <taxon>Actinomycetota</taxon>
        <taxon>Actinomycetes</taxon>
        <taxon>Kitasatosporales</taxon>
        <taxon>Streptomycetaceae</taxon>
        <taxon>Streptomyces</taxon>
    </lineage>
</organism>
<dbReference type="GO" id="GO:0008168">
    <property type="term" value="F:methyltransferase activity"/>
    <property type="evidence" value="ECO:0007669"/>
    <property type="project" value="UniProtKB-KW"/>
</dbReference>
<gene>
    <name evidence="1" type="ORF">HCN56_19170</name>
</gene>
<accession>A0A7X6D449</accession>
<protein>
    <submittedName>
        <fullName evidence="1">Class I SAM-dependent methyltransferase</fullName>
    </submittedName>
</protein>
<dbReference type="EMBL" id="JAAVJD010000181">
    <property type="protein sequence ID" value="NJQ07643.1"/>
    <property type="molecule type" value="Genomic_DNA"/>
</dbReference>
<dbReference type="InterPro" id="IPR029063">
    <property type="entry name" value="SAM-dependent_MTases_sf"/>
</dbReference>
<keyword evidence="2" id="KW-1185">Reference proteome</keyword>
<dbReference type="RefSeq" id="WP_167972834.1">
    <property type="nucleotide sequence ID" value="NZ_BHZG01000337.1"/>
</dbReference>
<keyword evidence="1" id="KW-0808">Transferase</keyword>
<reference evidence="1 2" key="1">
    <citation type="submission" date="2020-03" db="EMBL/GenBank/DDBJ databases">
        <title>Draft genome of Streptomyces sp. ventii, isolated from the Axial Seamount in the Pacific Ocean, and resequencing of the two type strains Streptomyces lonarensis strain NCL 716 and Streptomyces bohaiensis strain 11A07.</title>
        <authorList>
            <person name="Loughran R.M."/>
            <person name="Pfannmuller K.M."/>
            <person name="Wasson B.J."/>
            <person name="Deadmond M.C."/>
            <person name="Paddock B.E."/>
            <person name="Koyack M.J."/>
            <person name="Gallegos D.A."/>
            <person name="Mitchell E.A."/>
            <person name="Ushijima B."/>
            <person name="Saw J.H."/>
            <person name="Mcphail K.L."/>
            <person name="Videau P."/>
        </authorList>
    </citation>
    <scope>NUCLEOTIDE SEQUENCE [LARGE SCALE GENOMIC DNA]</scope>
    <source>
        <strain evidence="1 2">NCL716</strain>
    </source>
</reference>
<evidence type="ECO:0000313" key="1">
    <source>
        <dbReference type="EMBL" id="NJQ07643.1"/>
    </source>
</evidence>
<sequence length="275" mass="30777">MRFATDTTGKISLGHIYDRPDPRAYFSTLRALDYRIPQLAKPRFAELISRYREEHGARTVDVVDVGCSYGINAALYRLDLDMDDLYRRYADPAAAALTTEQLLDRDLRAARVRPRARARATAGVRFTGLDVSGPALAYAHRAGFLDATVHADLERDRATGAQRAALASADLVVSTGCFGYVTDRTLAQIADVEQGHRPWMAHFVLRMFSFDEVTERLAAAGYETVRSPEVFRQRRFASAQEREQVLTTLVEAGVDPTGHETDGWFCAQLYVSRPR</sequence>
<proteinExistence type="predicted"/>